<sequence length="73" mass="8541">MRRCYNCECEIPPETEHYIIDGEGYCTDCVESKPYTAYNYYIDGEYAGCSEDDTVSHVEAYEDEYEIEEVNPQ</sequence>
<protein>
    <submittedName>
        <fullName evidence="1">Uncharacterized protein</fullName>
    </submittedName>
</protein>
<reference evidence="1 2" key="1">
    <citation type="journal article" date="2014" name="PLoS Genet.">
        <title>Comparative Genomic Analysis of N2-Fixing and Non-N2-Fixing Paenibacillus spp.: Organization, Evolution and Expression of the Nitrogen Fixation Genes.</title>
        <authorList>
            <person name="Xie J.B."/>
            <person name="Du Z."/>
            <person name="Bai L."/>
            <person name="Tian C."/>
            <person name="Zhang Y."/>
            <person name="Xie J.Y."/>
            <person name="Wang T."/>
            <person name="Liu X."/>
            <person name="Chen X."/>
            <person name="Cheng Q."/>
            <person name="Chen S."/>
            <person name="Li J."/>
        </authorList>
    </citation>
    <scope>NUCLEOTIDE SEQUENCE [LARGE SCALE GENOMIC DNA]</scope>
    <source>
        <strain evidence="1 2">T27</strain>
    </source>
</reference>
<name>X4Z8U9_9BACL</name>
<dbReference type="STRING" id="1268072.PSAB_06000"/>
<dbReference type="KEGG" id="psab:PSAB_06000"/>
<dbReference type="HOGENOM" id="CLU_2701348_0_0_9"/>
<gene>
    <name evidence="1" type="ORF">PSAB_06000</name>
</gene>
<organism evidence="1 2">
    <name type="scientific">Paenibacillus sabinae T27</name>
    <dbReference type="NCBI Taxonomy" id="1268072"/>
    <lineage>
        <taxon>Bacteria</taxon>
        <taxon>Bacillati</taxon>
        <taxon>Bacillota</taxon>
        <taxon>Bacilli</taxon>
        <taxon>Bacillales</taxon>
        <taxon>Paenibacillaceae</taxon>
        <taxon>Paenibacillus</taxon>
    </lineage>
</organism>
<dbReference type="Proteomes" id="UP000019772">
    <property type="component" value="Chromosome"/>
</dbReference>
<evidence type="ECO:0000313" key="2">
    <source>
        <dbReference type="Proteomes" id="UP000019772"/>
    </source>
</evidence>
<keyword evidence="2" id="KW-1185">Reference proteome</keyword>
<dbReference type="RefSeq" id="WP_025333699.1">
    <property type="nucleotide sequence ID" value="NZ_CP004078.1"/>
</dbReference>
<dbReference type="AlphaFoldDB" id="X4Z8U9"/>
<dbReference type="EMBL" id="CP004078">
    <property type="protein sequence ID" value="AHV96136.1"/>
    <property type="molecule type" value="Genomic_DNA"/>
</dbReference>
<proteinExistence type="predicted"/>
<evidence type="ECO:0000313" key="1">
    <source>
        <dbReference type="EMBL" id="AHV96136.1"/>
    </source>
</evidence>
<accession>X4Z8U9</accession>
<dbReference type="OrthoDB" id="2991416at2"/>